<keyword evidence="7 8" id="KW-0472">Membrane</keyword>
<name>A0A3T1CZS2_9BACL</name>
<evidence type="ECO:0000256" key="5">
    <source>
        <dbReference type="ARBA" id="ARBA00022692"/>
    </source>
</evidence>
<dbReference type="GO" id="GO:0022857">
    <property type="term" value="F:transmembrane transporter activity"/>
    <property type="evidence" value="ECO:0007669"/>
    <property type="project" value="InterPro"/>
</dbReference>
<evidence type="ECO:0000256" key="3">
    <source>
        <dbReference type="ARBA" id="ARBA00022448"/>
    </source>
</evidence>
<evidence type="ECO:0000256" key="1">
    <source>
        <dbReference type="ARBA" id="ARBA00004651"/>
    </source>
</evidence>
<dbReference type="RefSeq" id="WP_232058058.1">
    <property type="nucleotide sequence ID" value="NZ_AP019400.1"/>
</dbReference>
<comment type="subcellular location">
    <subcellularLocation>
        <location evidence="1">Cell membrane</location>
        <topology evidence="1">Multi-pass membrane protein</topology>
    </subcellularLocation>
</comment>
<dbReference type="SUPFAM" id="SSF81345">
    <property type="entry name" value="ABC transporter involved in vitamin B12 uptake, BtuC"/>
    <property type="match status" value="1"/>
</dbReference>
<protein>
    <submittedName>
        <fullName evidence="9">Fe(3+)-citrate import system permease protein YfmE</fullName>
    </submittedName>
</protein>
<feature type="transmembrane region" description="Helical" evidence="8">
    <location>
        <begin position="88"/>
        <end position="108"/>
    </location>
</feature>
<reference evidence="9 10" key="1">
    <citation type="submission" date="2019-01" db="EMBL/GenBank/DDBJ databases">
        <title>Complete genome sequence of Cohnella hallensis HS21 isolated from Korean fir (Abies koreana) rhizospheric soil.</title>
        <authorList>
            <person name="Jiang L."/>
            <person name="Kang S.W."/>
            <person name="Kim S."/>
            <person name="Jung J."/>
            <person name="Kim C.Y."/>
            <person name="Kim D.H."/>
            <person name="Kim S.W."/>
            <person name="Lee J."/>
        </authorList>
    </citation>
    <scope>NUCLEOTIDE SEQUENCE [LARGE SCALE GENOMIC DNA]</scope>
    <source>
        <strain evidence="9 10">HS21</strain>
    </source>
</reference>
<organism evidence="9 10">
    <name type="scientific">Cohnella abietis</name>
    <dbReference type="NCBI Taxonomy" id="2507935"/>
    <lineage>
        <taxon>Bacteria</taxon>
        <taxon>Bacillati</taxon>
        <taxon>Bacillota</taxon>
        <taxon>Bacilli</taxon>
        <taxon>Bacillales</taxon>
        <taxon>Paenibacillaceae</taxon>
        <taxon>Cohnella</taxon>
    </lineage>
</organism>
<dbReference type="CDD" id="cd06550">
    <property type="entry name" value="TM_ABC_iron-siderophores_like"/>
    <property type="match status" value="1"/>
</dbReference>
<feature type="transmembrane region" description="Helical" evidence="8">
    <location>
        <begin position="55"/>
        <end position="76"/>
    </location>
</feature>
<evidence type="ECO:0000256" key="6">
    <source>
        <dbReference type="ARBA" id="ARBA00022989"/>
    </source>
</evidence>
<dbReference type="InterPro" id="IPR037294">
    <property type="entry name" value="ABC_BtuC-like"/>
</dbReference>
<feature type="transmembrane region" description="Helical" evidence="8">
    <location>
        <begin position="144"/>
        <end position="164"/>
    </location>
</feature>
<evidence type="ECO:0000313" key="9">
    <source>
        <dbReference type="EMBL" id="BBI31301.1"/>
    </source>
</evidence>
<dbReference type="FunFam" id="1.10.3470.10:FF:000001">
    <property type="entry name" value="Vitamin B12 ABC transporter permease BtuC"/>
    <property type="match status" value="1"/>
</dbReference>
<dbReference type="AlphaFoldDB" id="A0A3T1CZS2"/>
<evidence type="ECO:0000256" key="8">
    <source>
        <dbReference type="SAM" id="Phobius"/>
    </source>
</evidence>
<keyword evidence="10" id="KW-1185">Reference proteome</keyword>
<evidence type="ECO:0000313" key="10">
    <source>
        <dbReference type="Proteomes" id="UP000289856"/>
    </source>
</evidence>
<dbReference type="EMBL" id="AP019400">
    <property type="protein sequence ID" value="BBI31301.1"/>
    <property type="molecule type" value="Genomic_DNA"/>
</dbReference>
<feature type="transmembrane region" description="Helical" evidence="8">
    <location>
        <begin position="114"/>
        <end position="135"/>
    </location>
</feature>
<keyword evidence="5 8" id="KW-0812">Transmembrane</keyword>
<accession>A0A3T1CZS2</accession>
<evidence type="ECO:0000256" key="4">
    <source>
        <dbReference type="ARBA" id="ARBA00022475"/>
    </source>
</evidence>
<dbReference type="Proteomes" id="UP000289856">
    <property type="component" value="Chromosome"/>
</dbReference>
<feature type="transmembrane region" description="Helical" evidence="8">
    <location>
        <begin position="271"/>
        <end position="290"/>
    </location>
</feature>
<dbReference type="Pfam" id="PF01032">
    <property type="entry name" value="FecCD"/>
    <property type="match status" value="1"/>
</dbReference>
<evidence type="ECO:0000256" key="7">
    <source>
        <dbReference type="ARBA" id="ARBA00023136"/>
    </source>
</evidence>
<dbReference type="GO" id="GO:0005886">
    <property type="term" value="C:plasma membrane"/>
    <property type="evidence" value="ECO:0007669"/>
    <property type="project" value="UniProtKB-SubCell"/>
</dbReference>
<dbReference type="GO" id="GO:0033214">
    <property type="term" value="P:siderophore-iron import into cell"/>
    <property type="evidence" value="ECO:0007669"/>
    <property type="project" value="TreeGrafter"/>
</dbReference>
<evidence type="ECO:0000256" key="2">
    <source>
        <dbReference type="ARBA" id="ARBA00007935"/>
    </source>
</evidence>
<dbReference type="PANTHER" id="PTHR30472">
    <property type="entry name" value="FERRIC ENTEROBACTIN TRANSPORT SYSTEM PERMEASE PROTEIN"/>
    <property type="match status" value="1"/>
</dbReference>
<dbReference type="PANTHER" id="PTHR30472:SF24">
    <property type="entry name" value="FERRIC ENTEROBACTIN TRANSPORT SYSTEM PERMEASE PROTEIN FEPG"/>
    <property type="match status" value="1"/>
</dbReference>
<keyword evidence="3" id="KW-0813">Transport</keyword>
<keyword evidence="6 8" id="KW-1133">Transmembrane helix</keyword>
<feature type="transmembrane region" description="Helical" evidence="8">
    <location>
        <begin position="192"/>
        <end position="214"/>
    </location>
</feature>
<feature type="transmembrane region" description="Helical" evidence="8">
    <location>
        <begin position="302"/>
        <end position="321"/>
    </location>
</feature>
<feature type="transmembrane region" description="Helical" evidence="8">
    <location>
        <begin position="234"/>
        <end position="259"/>
    </location>
</feature>
<comment type="similarity">
    <text evidence="2">Belongs to the binding-protein-dependent transport system permease family. FecCD subfamily.</text>
</comment>
<gene>
    <name evidence="9" type="primary">yfmE</name>
    <name evidence="9" type="ORF">KCTCHS21_07000</name>
</gene>
<sequence length="329" mass="35118">MNIHNIRRFRLTILVCCLLLVIAIVLSLRLGAVNIPFAQLIEELTQRDGIIYDYRLPRLIIAVCIGTNMAIAGAVLQGVTRNPLAAPDVIGITAGGGLATVILILAIPQFTQSMLPFFAFGGSICAGLLVFILAYQKGIKPNRLALCGVAVSSGLQAVITLFIVKYSPSASQALVWLKGSLYARTWDHVELLWPWTVVGTILALLSYRQLNVLLLSEDTILGLGSKINRVRLRLIIISVALAGSAVAAAGNIGFIGLVIPHLARLLVGSDFRLTLPTSALLGAVLVVFADTVGRIVMPPIEIPVGIITSLIGAPYFVYLLLKGRIVGKA</sequence>
<dbReference type="Gene3D" id="1.10.3470.10">
    <property type="entry name" value="ABC transporter involved in vitamin B12 uptake, BtuC"/>
    <property type="match status" value="1"/>
</dbReference>
<dbReference type="InterPro" id="IPR000522">
    <property type="entry name" value="ABC_transptr_permease_BtuC"/>
</dbReference>
<proteinExistence type="inferred from homology"/>
<keyword evidence="4" id="KW-1003">Cell membrane</keyword>
<dbReference type="KEGG" id="cohn:KCTCHS21_07000"/>